<dbReference type="Pfam" id="PF06521">
    <property type="entry name" value="PAR1"/>
    <property type="match status" value="1"/>
</dbReference>
<keyword evidence="2" id="KW-0732">Signal</keyword>
<evidence type="ECO:0008006" key="5">
    <source>
        <dbReference type="Google" id="ProtNLM"/>
    </source>
</evidence>
<proteinExistence type="predicted"/>
<dbReference type="PANTHER" id="PTHR33649:SF20">
    <property type="entry name" value="PAR1 PROTEIN"/>
    <property type="match status" value="1"/>
</dbReference>
<comment type="caution">
    <text evidence="3">The sequence shown here is derived from an EMBL/GenBank/DDBJ whole genome shotgun (WGS) entry which is preliminary data.</text>
</comment>
<sequence>MSYSYLKLSIFLILSSLLHAALGEGIICENLPTNICAFSISASGNRCLLETANVAGEYTCRTSAVEVEGIVNHVESDECVAACGVDRKTVGISSDAMMEAGFAAKLCSPACLDYCPNILDLYFNLAAGEGAFLPDLCDAQRINPHRSMLEMLSSGAAPGPSEPNSGPVSDTSAPALAPAAMVFGPNYLIGLTDENTPTKRVLRLTKKKDTCQPLTSREDTRHPTKHRHRTVGEDEKEPQDSPDHAGIIPTTPKSTGTLTRATESTSNDCIGRLLESASSIERDGELNRKTKSRAHPSSGPHTPRTRHTSREREPLETRAGYTPSRGPPCTRIEIFHRRRDHRDS</sequence>
<feature type="region of interest" description="Disordered" evidence="1">
    <location>
        <begin position="199"/>
        <end position="344"/>
    </location>
</feature>
<feature type="chain" id="PRO_5045480889" description="PAR1 protein" evidence="2">
    <location>
        <begin position="24"/>
        <end position="344"/>
    </location>
</feature>
<evidence type="ECO:0000313" key="4">
    <source>
        <dbReference type="Proteomes" id="UP000824890"/>
    </source>
</evidence>
<feature type="compositionally biased region" description="Polar residues" evidence="1">
    <location>
        <begin position="162"/>
        <end position="172"/>
    </location>
</feature>
<feature type="region of interest" description="Disordered" evidence="1">
    <location>
        <begin position="151"/>
        <end position="173"/>
    </location>
</feature>
<organism evidence="3 4">
    <name type="scientific">Brassica napus</name>
    <name type="common">Rape</name>
    <dbReference type="NCBI Taxonomy" id="3708"/>
    <lineage>
        <taxon>Eukaryota</taxon>
        <taxon>Viridiplantae</taxon>
        <taxon>Streptophyta</taxon>
        <taxon>Embryophyta</taxon>
        <taxon>Tracheophyta</taxon>
        <taxon>Spermatophyta</taxon>
        <taxon>Magnoliopsida</taxon>
        <taxon>eudicotyledons</taxon>
        <taxon>Gunneridae</taxon>
        <taxon>Pentapetalae</taxon>
        <taxon>rosids</taxon>
        <taxon>malvids</taxon>
        <taxon>Brassicales</taxon>
        <taxon>Brassicaceae</taxon>
        <taxon>Brassiceae</taxon>
        <taxon>Brassica</taxon>
    </lineage>
</organism>
<dbReference type="Proteomes" id="UP000824890">
    <property type="component" value="Unassembled WGS sequence"/>
</dbReference>
<gene>
    <name evidence="3" type="ORF">HID58_082171</name>
</gene>
<accession>A0ABQ7YCY1</accession>
<feature type="compositionally biased region" description="Polar residues" evidence="1">
    <location>
        <begin position="251"/>
        <end position="268"/>
    </location>
</feature>
<dbReference type="EMBL" id="JAGKQM010000018">
    <property type="protein sequence ID" value="KAH0864960.1"/>
    <property type="molecule type" value="Genomic_DNA"/>
</dbReference>
<evidence type="ECO:0000313" key="3">
    <source>
        <dbReference type="EMBL" id="KAH0864960.1"/>
    </source>
</evidence>
<dbReference type="PANTHER" id="PTHR33649">
    <property type="entry name" value="PAR1 PROTEIN"/>
    <property type="match status" value="1"/>
</dbReference>
<reference evidence="3 4" key="1">
    <citation type="submission" date="2021-05" db="EMBL/GenBank/DDBJ databases">
        <title>Genome Assembly of Synthetic Allotetraploid Brassica napus Reveals Homoeologous Exchanges between Subgenomes.</title>
        <authorList>
            <person name="Davis J.T."/>
        </authorList>
    </citation>
    <scope>NUCLEOTIDE SEQUENCE [LARGE SCALE GENOMIC DNA]</scope>
    <source>
        <strain evidence="4">cv. Da-Ae</strain>
        <tissue evidence="3">Seedling</tissue>
    </source>
</reference>
<evidence type="ECO:0000256" key="1">
    <source>
        <dbReference type="SAM" id="MobiDB-lite"/>
    </source>
</evidence>
<evidence type="ECO:0000256" key="2">
    <source>
        <dbReference type="SAM" id="SignalP"/>
    </source>
</evidence>
<protein>
    <recommendedName>
        <fullName evidence="5">PAR1 protein</fullName>
    </recommendedName>
</protein>
<feature type="compositionally biased region" description="Basic and acidic residues" evidence="1">
    <location>
        <begin position="230"/>
        <end position="243"/>
    </location>
</feature>
<name>A0ABQ7YCY1_BRANA</name>
<feature type="signal peptide" evidence="2">
    <location>
        <begin position="1"/>
        <end position="23"/>
    </location>
</feature>
<keyword evidence="4" id="KW-1185">Reference proteome</keyword>
<dbReference type="InterPro" id="IPR009489">
    <property type="entry name" value="PAR1"/>
</dbReference>